<organism evidence="2 3">
    <name type="scientific">Candidatus Woesebacteria bacterium GW2011_GWB1_43_14</name>
    <dbReference type="NCBI Taxonomy" id="1618578"/>
    <lineage>
        <taxon>Bacteria</taxon>
        <taxon>Candidatus Woeseibacteriota</taxon>
    </lineage>
</organism>
<proteinExistence type="predicted"/>
<reference evidence="2 3" key="1">
    <citation type="journal article" date="2015" name="Nature">
        <title>rRNA introns, odd ribosomes, and small enigmatic genomes across a large radiation of phyla.</title>
        <authorList>
            <person name="Brown C.T."/>
            <person name="Hug L.A."/>
            <person name="Thomas B.C."/>
            <person name="Sharon I."/>
            <person name="Castelle C.J."/>
            <person name="Singh A."/>
            <person name="Wilkins M.J."/>
            <person name="Williams K.H."/>
            <person name="Banfield J.F."/>
        </authorList>
    </citation>
    <scope>NUCLEOTIDE SEQUENCE [LARGE SCALE GENOMIC DNA]</scope>
</reference>
<dbReference type="AlphaFoldDB" id="A0A0G1DMT0"/>
<keyword evidence="1" id="KW-0472">Membrane</keyword>
<feature type="transmembrane region" description="Helical" evidence="1">
    <location>
        <begin position="47"/>
        <end position="74"/>
    </location>
</feature>
<dbReference type="Pfam" id="PF20221">
    <property type="entry name" value="DUF6580"/>
    <property type="match status" value="1"/>
</dbReference>
<gene>
    <name evidence="2" type="ORF">UV74_C0001G0074</name>
</gene>
<dbReference type="EMBL" id="LCFQ01000001">
    <property type="protein sequence ID" value="KKS98964.1"/>
    <property type="molecule type" value="Genomic_DNA"/>
</dbReference>
<comment type="caution">
    <text evidence="2">The sequence shown here is derived from an EMBL/GenBank/DDBJ whole genome shotgun (WGS) entry which is preliminary data.</text>
</comment>
<dbReference type="Proteomes" id="UP000034090">
    <property type="component" value="Unassembled WGS sequence"/>
</dbReference>
<name>A0A0G1DMT0_9BACT</name>
<dbReference type="STRING" id="1618578.UV74_C0001G0074"/>
<feature type="transmembrane region" description="Helical" evidence="1">
    <location>
        <begin position="139"/>
        <end position="160"/>
    </location>
</feature>
<keyword evidence="1" id="KW-1133">Transmembrane helix</keyword>
<protein>
    <recommendedName>
        <fullName evidence="4">Rod shape-determining protein MreD</fullName>
    </recommendedName>
</protein>
<keyword evidence="1" id="KW-0812">Transmembrane</keyword>
<sequence>MNLLFWVLFLASYLERVVFDLGPNIELVTLAMLLSASYLGTEKSLKLVLLILILSDMVIGNTNIFIFTWSGFLIPALLAGKIFMKARFSGSKRVLLGSGLGIMANLFFFIWTNFGVWALDSWGMYPNSLWGLVQCYVNGLPFLRAQLVSTLLFVPIGFSLHEYVMNLQFTKYKVQFERG</sequence>
<dbReference type="InterPro" id="IPR046487">
    <property type="entry name" value="DUF6580"/>
</dbReference>
<accession>A0A0G1DMT0</accession>
<evidence type="ECO:0008006" key="4">
    <source>
        <dbReference type="Google" id="ProtNLM"/>
    </source>
</evidence>
<evidence type="ECO:0000313" key="2">
    <source>
        <dbReference type="EMBL" id="KKS98964.1"/>
    </source>
</evidence>
<evidence type="ECO:0000313" key="3">
    <source>
        <dbReference type="Proteomes" id="UP000034090"/>
    </source>
</evidence>
<evidence type="ECO:0000256" key="1">
    <source>
        <dbReference type="SAM" id="Phobius"/>
    </source>
</evidence>
<feature type="transmembrane region" description="Helical" evidence="1">
    <location>
        <begin position="94"/>
        <end position="119"/>
    </location>
</feature>